<feature type="transmembrane region" description="Helical" evidence="5">
    <location>
        <begin position="12"/>
        <end position="31"/>
    </location>
</feature>
<evidence type="ECO:0000256" key="5">
    <source>
        <dbReference type="SAM" id="Phobius"/>
    </source>
</evidence>
<feature type="transmembrane region" description="Helical" evidence="5">
    <location>
        <begin position="104"/>
        <end position="126"/>
    </location>
</feature>
<protein>
    <submittedName>
        <fullName evidence="6">LrgB family protein</fullName>
    </submittedName>
</protein>
<evidence type="ECO:0000256" key="3">
    <source>
        <dbReference type="ARBA" id="ARBA00022989"/>
    </source>
</evidence>
<keyword evidence="3 5" id="KW-1133">Transmembrane helix</keyword>
<dbReference type="AlphaFoldDB" id="A0A939DFY6"/>
<dbReference type="EMBL" id="JAFKCZ010000006">
    <property type="protein sequence ID" value="MBN7796822.1"/>
    <property type="molecule type" value="Genomic_DNA"/>
</dbReference>
<evidence type="ECO:0000313" key="6">
    <source>
        <dbReference type="EMBL" id="MBN7796822.1"/>
    </source>
</evidence>
<keyword evidence="4 5" id="KW-0472">Membrane</keyword>
<feature type="transmembrane region" description="Helical" evidence="5">
    <location>
        <begin position="74"/>
        <end position="92"/>
    </location>
</feature>
<sequence>MTDALPGELWLALSDTPLFGLTATLLAYTLAHRLALAGRGHPLLNPVVTAVALLMGLLWLTGIDYASYFEGARFIHFLLGPATVAMAVPLYQQLPRLRRMLGPLLLTLLAGVLVNVLSALLLARWLGGSEVMLRTLSPKSVTTPVAMGIAAEVGGIPSLTAVFVVVTGIFGAVVGQWVFRVLQVTDNAARGFAMGLAAHGIGTARAFQLNAVMGAFSGLALALAALLTAALLPAIVDVLVSP</sequence>
<feature type="transmembrane region" description="Helical" evidence="5">
    <location>
        <begin position="146"/>
        <end position="179"/>
    </location>
</feature>
<keyword evidence="2 5" id="KW-0812">Transmembrane</keyword>
<dbReference type="RefSeq" id="WP_206560266.1">
    <property type="nucleotide sequence ID" value="NZ_JAFKCZ010000006.1"/>
</dbReference>
<comment type="caution">
    <text evidence="6">The sequence shown here is derived from an EMBL/GenBank/DDBJ whole genome shotgun (WGS) entry which is preliminary data.</text>
</comment>
<comment type="subcellular location">
    <subcellularLocation>
        <location evidence="1">Membrane</location>
        <topology evidence="1">Multi-pass membrane protein</topology>
    </subcellularLocation>
</comment>
<dbReference type="PANTHER" id="PTHR30249">
    <property type="entry name" value="PUTATIVE SEROTONIN TRANSPORTER"/>
    <property type="match status" value="1"/>
</dbReference>
<dbReference type="Proteomes" id="UP000664303">
    <property type="component" value="Unassembled WGS sequence"/>
</dbReference>
<feature type="transmembrane region" description="Helical" evidence="5">
    <location>
        <begin position="215"/>
        <end position="240"/>
    </location>
</feature>
<dbReference type="GO" id="GO:0016020">
    <property type="term" value="C:membrane"/>
    <property type="evidence" value="ECO:0007669"/>
    <property type="project" value="UniProtKB-SubCell"/>
</dbReference>
<proteinExistence type="predicted"/>
<name>A0A939DFY6_9GAMM</name>
<reference evidence="6" key="1">
    <citation type="submission" date="2021-02" db="EMBL/GenBank/DDBJ databases">
        <title>PHA producing bacteria isolated from coastal sediment in Guangdong, Shenzhen.</title>
        <authorList>
            <person name="Zheng W."/>
            <person name="Yu S."/>
            <person name="Huang Y."/>
        </authorList>
    </citation>
    <scope>NUCLEOTIDE SEQUENCE</scope>
    <source>
        <strain evidence="6">TN14-10</strain>
    </source>
</reference>
<feature type="transmembrane region" description="Helical" evidence="5">
    <location>
        <begin position="43"/>
        <end position="62"/>
    </location>
</feature>
<keyword evidence="7" id="KW-1185">Reference proteome</keyword>
<organism evidence="6 7">
    <name type="scientific">Parahaliea mediterranea</name>
    <dbReference type="NCBI Taxonomy" id="651086"/>
    <lineage>
        <taxon>Bacteria</taxon>
        <taxon>Pseudomonadati</taxon>
        <taxon>Pseudomonadota</taxon>
        <taxon>Gammaproteobacteria</taxon>
        <taxon>Cellvibrionales</taxon>
        <taxon>Halieaceae</taxon>
        <taxon>Parahaliea</taxon>
    </lineage>
</organism>
<evidence type="ECO:0000256" key="2">
    <source>
        <dbReference type="ARBA" id="ARBA00022692"/>
    </source>
</evidence>
<dbReference type="PANTHER" id="PTHR30249:SF0">
    <property type="entry name" value="PLASTIDAL GLYCOLATE_GLYCERATE TRANSLOCATOR 1, CHLOROPLASTIC"/>
    <property type="match status" value="1"/>
</dbReference>
<accession>A0A939DFY6</accession>
<evidence type="ECO:0000256" key="4">
    <source>
        <dbReference type="ARBA" id="ARBA00023136"/>
    </source>
</evidence>
<gene>
    <name evidence="6" type="ORF">JYP50_09480</name>
</gene>
<evidence type="ECO:0000256" key="1">
    <source>
        <dbReference type="ARBA" id="ARBA00004141"/>
    </source>
</evidence>
<dbReference type="Pfam" id="PF04172">
    <property type="entry name" value="LrgB"/>
    <property type="match status" value="1"/>
</dbReference>
<evidence type="ECO:0000313" key="7">
    <source>
        <dbReference type="Proteomes" id="UP000664303"/>
    </source>
</evidence>
<dbReference type="InterPro" id="IPR007300">
    <property type="entry name" value="CidB/LrgB"/>
</dbReference>